<comment type="catalytic activity">
    <reaction evidence="11 12">
        <text>ATP + H2O = ADP + phosphate + H(+)</text>
        <dbReference type="Rhea" id="RHEA:13065"/>
        <dbReference type="ChEBI" id="CHEBI:15377"/>
        <dbReference type="ChEBI" id="CHEBI:15378"/>
        <dbReference type="ChEBI" id="CHEBI:30616"/>
        <dbReference type="ChEBI" id="CHEBI:43474"/>
        <dbReference type="ChEBI" id="CHEBI:456216"/>
    </reaction>
</comment>
<evidence type="ECO:0000259" key="15">
    <source>
        <dbReference type="Pfam" id="PF12409"/>
    </source>
</evidence>
<evidence type="ECO:0000256" key="1">
    <source>
        <dbReference type="ARBA" id="ARBA00004141"/>
    </source>
</evidence>
<keyword evidence="5 12" id="KW-0547">Nucleotide-binding</keyword>
<evidence type="ECO:0000256" key="13">
    <source>
        <dbReference type="SAM" id="MobiDB-lite"/>
    </source>
</evidence>
<sequence length="1081" mass="121775">MKGRICVNQGQDDEMEITGYARNTIKTGVIWFFIVITVGLLRLFFYWLPHLMIRAMYSKCSLDQAEVVILKDEYKQWFVSDVKMITRDGKKGIEEDVTVNYFHDTSCLSFMDVTRRRVLYGLNSVDIHVTPIIKLLFKEVLSPFYIFQLFSCSLWYADEYEYYASCIVLISVLSITATIYQTRKMQRALRNTVQSSTIVSVIRNGNESMDISSEDLVPGDVIEIPRNGCLMQCDAVLITGSCIVNESMLTGESVPVTKTPIPNPRLTHEDSRMMFRPKDHGRHILFCGTHVIQTRFYGGHKVKAVVFRTGFSTAKGELVRSILYPKPVDFRFNRDTYKFVNRGDAAGDIALRALDLITIAVPPALPAALTVGIVFAQSRLKTARIYCISPRSINVCGGINTVCFDKTGTLTEDGLDMHSVVPVNDEKFEPGITHLNLLPRGKFMTGMATCHSLTIIDGVLSGDPLELIMFESIGWELKEPTMEEGSNFDMICPTIVYPKSSSLVQSADLTSGNVRMSVIVRRLGAEHFEIFTKGAPEMIASLCVTDTVPDDFHDILMSYTRRGFRVLALAYKPLPEKLKYPKLQRIEREQVERGLTFLGLIVMENRLKPETTPVIRDLKDANIRPIMVTGDNMLTALSVARECFFAEENEQIILVQVFPAQYDAKGDVMEQAHVEYVYTDPQTDKQTNRIPKEKQIDTVLPMAIGDAELGTGKKYHFAVTGNYYVGMCGDGANDCGALKTAHAGISLSEAEASVASPFTSKTPNISCVPTTIREGRAALVTSFGIFKYMACYSLTQFVSVLLLYWVGVNLTDYEFLYIDLFLLTTLIGRTHAYHRLHKVAPLVRLTSLAPVLSLILQMTIIIAVQVFFYFIIKREPWYIEYVDDPEEDYDYMSYENTAVYISSSYQYIILAIVFSKGKPYRKSMFTNYVFMINLFICIGITAWISIYPTDPVAEFFEEFILDSHYVSVTLQSKLDKCFPGSKLKYETVEEDLQMASAWPPVKSEDLAGTFARMDSAFLSSKTSLNEQDSYSLSESETGSQNEYDQEICPNASPNDIKLNGVSNAAFQLDERYSNGKLSTKL</sequence>
<keyword evidence="8 12" id="KW-1278">Translocase</keyword>
<evidence type="ECO:0000313" key="17">
    <source>
        <dbReference type="Proteomes" id="UP001164746"/>
    </source>
</evidence>
<evidence type="ECO:0000256" key="7">
    <source>
        <dbReference type="ARBA" id="ARBA00022842"/>
    </source>
</evidence>
<keyword evidence="4 12" id="KW-0479">Metal-binding</keyword>
<keyword evidence="3 12" id="KW-0812">Transmembrane</keyword>
<dbReference type="SUPFAM" id="SSF81665">
    <property type="entry name" value="Calcium ATPase, transmembrane domain M"/>
    <property type="match status" value="1"/>
</dbReference>
<evidence type="ECO:0000256" key="4">
    <source>
        <dbReference type="ARBA" id="ARBA00022723"/>
    </source>
</evidence>
<dbReference type="Pfam" id="PF00122">
    <property type="entry name" value="E1-E2_ATPase"/>
    <property type="match status" value="1"/>
</dbReference>
<keyword evidence="17" id="KW-1185">Reference proteome</keyword>
<dbReference type="Gene3D" id="2.70.150.10">
    <property type="entry name" value="Calcium-transporting ATPase, cytoplasmic transduction domain A"/>
    <property type="match status" value="1"/>
</dbReference>
<comment type="subcellular location">
    <subcellularLocation>
        <location evidence="1 12">Membrane</location>
        <topology evidence="1 12">Multi-pass membrane protein</topology>
    </subcellularLocation>
</comment>
<dbReference type="Proteomes" id="UP001164746">
    <property type="component" value="Chromosome 9"/>
</dbReference>
<dbReference type="InterPro" id="IPR008250">
    <property type="entry name" value="ATPase_P-typ_transduc_dom_A_sf"/>
</dbReference>
<dbReference type="PRINTS" id="PR00121">
    <property type="entry name" value="NAKATPASE"/>
</dbReference>
<evidence type="ECO:0000256" key="2">
    <source>
        <dbReference type="ARBA" id="ARBA00022553"/>
    </source>
</evidence>
<evidence type="ECO:0000256" key="3">
    <source>
        <dbReference type="ARBA" id="ARBA00022692"/>
    </source>
</evidence>
<dbReference type="Gene3D" id="1.20.1110.10">
    <property type="entry name" value="Calcium-transporting ATPase, transmembrane domain"/>
    <property type="match status" value="1"/>
</dbReference>
<dbReference type="InterPro" id="IPR059000">
    <property type="entry name" value="ATPase_P-type_domA"/>
</dbReference>
<proteinExistence type="inferred from homology"/>
<dbReference type="InterPro" id="IPR023214">
    <property type="entry name" value="HAD_sf"/>
</dbReference>
<evidence type="ECO:0000313" key="16">
    <source>
        <dbReference type="EMBL" id="WAR15529.1"/>
    </source>
</evidence>
<dbReference type="InterPro" id="IPR036412">
    <property type="entry name" value="HAD-like_sf"/>
</dbReference>
<keyword evidence="6 12" id="KW-0067">ATP-binding</keyword>
<keyword evidence="7 12" id="KW-0460">Magnesium</keyword>
<evidence type="ECO:0000259" key="14">
    <source>
        <dbReference type="Pfam" id="PF00122"/>
    </source>
</evidence>
<dbReference type="Gene3D" id="3.40.1110.10">
    <property type="entry name" value="Calcium-transporting ATPase, cytoplasmic domain N"/>
    <property type="match status" value="2"/>
</dbReference>
<reference evidence="16" key="1">
    <citation type="submission" date="2022-11" db="EMBL/GenBank/DDBJ databases">
        <title>Centuries of genome instability and evolution in soft-shell clam transmissible cancer (bioRxiv).</title>
        <authorList>
            <person name="Hart S.F.M."/>
            <person name="Yonemitsu M.A."/>
            <person name="Giersch R.M."/>
            <person name="Beal B.F."/>
            <person name="Arriagada G."/>
            <person name="Davis B.W."/>
            <person name="Ostrander E.A."/>
            <person name="Goff S.P."/>
            <person name="Metzger M.J."/>
        </authorList>
    </citation>
    <scope>NUCLEOTIDE SEQUENCE</scope>
    <source>
        <strain evidence="16">MELC-2E11</strain>
        <tissue evidence="16">Siphon/mantle</tissue>
    </source>
</reference>
<dbReference type="SUPFAM" id="SSF81660">
    <property type="entry name" value="Metal cation-transporting ATPase, ATP-binding domain N"/>
    <property type="match status" value="1"/>
</dbReference>
<feature type="transmembrane region" description="Helical" evidence="12">
    <location>
        <begin position="813"/>
        <end position="830"/>
    </location>
</feature>
<evidence type="ECO:0000256" key="6">
    <source>
        <dbReference type="ARBA" id="ARBA00022840"/>
    </source>
</evidence>
<feature type="compositionally biased region" description="Polar residues" evidence="13">
    <location>
        <begin position="1028"/>
        <end position="1042"/>
    </location>
</feature>
<feature type="transmembrane region" description="Helical" evidence="12">
    <location>
        <begin position="851"/>
        <end position="872"/>
    </location>
</feature>
<feature type="domain" description="P5B-type ATPase N-terminal" evidence="15">
    <location>
        <begin position="11"/>
        <end position="86"/>
    </location>
</feature>
<evidence type="ECO:0000256" key="12">
    <source>
        <dbReference type="RuleBase" id="RU362082"/>
    </source>
</evidence>
<comment type="caution">
    <text evidence="12">Lacks conserved residue(s) required for the propagation of feature annotation.</text>
</comment>
<keyword evidence="2" id="KW-0597">Phosphoprotein</keyword>
<evidence type="ECO:0000256" key="11">
    <source>
        <dbReference type="ARBA" id="ARBA00049360"/>
    </source>
</evidence>
<name>A0ABY7F412_MYAAR</name>
<dbReference type="PANTHER" id="PTHR45630">
    <property type="entry name" value="CATION-TRANSPORTING ATPASE-RELATED"/>
    <property type="match status" value="1"/>
</dbReference>
<feature type="transmembrane region" description="Helical" evidence="12">
    <location>
        <begin position="785"/>
        <end position="807"/>
    </location>
</feature>
<dbReference type="EMBL" id="CP111020">
    <property type="protein sequence ID" value="WAR15529.1"/>
    <property type="molecule type" value="Genomic_DNA"/>
</dbReference>
<dbReference type="InterPro" id="IPR023298">
    <property type="entry name" value="ATPase_P-typ_TM_dom_sf"/>
</dbReference>
<comment type="similarity">
    <text evidence="12">Belongs to the cation transport ATPase (P-type) (TC 3.A.3) family. Type V subfamily.</text>
</comment>
<feature type="domain" description="P-type ATPase A" evidence="14">
    <location>
        <begin position="196"/>
        <end position="322"/>
    </location>
</feature>
<dbReference type="PRINTS" id="PR00119">
    <property type="entry name" value="CATATPASE"/>
</dbReference>
<dbReference type="InterPro" id="IPR018303">
    <property type="entry name" value="ATPase_P-typ_P_site"/>
</dbReference>
<accession>A0ABY7F412</accession>
<dbReference type="NCBIfam" id="TIGR01657">
    <property type="entry name" value="P-ATPase-V"/>
    <property type="match status" value="1"/>
</dbReference>
<dbReference type="PANTHER" id="PTHR45630:SF8">
    <property type="entry name" value="CATION-TRANSPORTING ATPASE"/>
    <property type="match status" value="1"/>
</dbReference>
<evidence type="ECO:0000256" key="5">
    <source>
        <dbReference type="ARBA" id="ARBA00022741"/>
    </source>
</evidence>
<dbReference type="InterPro" id="IPR006544">
    <property type="entry name" value="P-type_TPase_V"/>
</dbReference>
<dbReference type="SUPFAM" id="SSF56784">
    <property type="entry name" value="HAD-like"/>
    <property type="match status" value="1"/>
</dbReference>
<feature type="transmembrane region" description="Helical" evidence="12">
    <location>
        <begin position="29"/>
        <end position="48"/>
    </location>
</feature>
<evidence type="ECO:0000256" key="10">
    <source>
        <dbReference type="ARBA" id="ARBA00023136"/>
    </source>
</evidence>
<evidence type="ECO:0000256" key="8">
    <source>
        <dbReference type="ARBA" id="ARBA00022967"/>
    </source>
</evidence>
<evidence type="ECO:0000256" key="9">
    <source>
        <dbReference type="ARBA" id="ARBA00022989"/>
    </source>
</evidence>
<organism evidence="16 17">
    <name type="scientific">Mya arenaria</name>
    <name type="common">Soft-shell clam</name>
    <dbReference type="NCBI Taxonomy" id="6604"/>
    <lineage>
        <taxon>Eukaryota</taxon>
        <taxon>Metazoa</taxon>
        <taxon>Spiralia</taxon>
        <taxon>Lophotrochozoa</taxon>
        <taxon>Mollusca</taxon>
        <taxon>Bivalvia</taxon>
        <taxon>Autobranchia</taxon>
        <taxon>Heteroconchia</taxon>
        <taxon>Euheterodonta</taxon>
        <taxon>Imparidentia</taxon>
        <taxon>Neoheterodontei</taxon>
        <taxon>Myida</taxon>
        <taxon>Myoidea</taxon>
        <taxon>Myidae</taxon>
        <taxon>Mya</taxon>
    </lineage>
</organism>
<dbReference type="Gene3D" id="3.40.50.1000">
    <property type="entry name" value="HAD superfamily/HAD-like"/>
    <property type="match status" value="2"/>
</dbReference>
<dbReference type="PROSITE" id="PS00154">
    <property type="entry name" value="ATPASE_E1_E2"/>
    <property type="match status" value="1"/>
</dbReference>
<keyword evidence="10 12" id="KW-0472">Membrane</keyword>
<dbReference type="EC" id="7.2.2.-" evidence="12"/>
<gene>
    <name evidence="16" type="ORF">MAR_005634</name>
</gene>
<feature type="region of interest" description="Disordered" evidence="13">
    <location>
        <begin position="1028"/>
        <end position="1051"/>
    </location>
</feature>
<dbReference type="InterPro" id="IPR047819">
    <property type="entry name" value="P5A-ATPase_N"/>
</dbReference>
<dbReference type="Pfam" id="PF12409">
    <property type="entry name" value="P5-ATPase"/>
    <property type="match status" value="1"/>
</dbReference>
<dbReference type="Pfam" id="PF13246">
    <property type="entry name" value="Cation_ATPase"/>
    <property type="match status" value="1"/>
</dbReference>
<dbReference type="InterPro" id="IPR023299">
    <property type="entry name" value="ATPase_P-typ_cyto_dom_N"/>
</dbReference>
<feature type="transmembrane region" description="Helical" evidence="12">
    <location>
        <begin position="927"/>
        <end position="946"/>
    </location>
</feature>
<keyword evidence="9 12" id="KW-1133">Transmembrane helix</keyword>
<dbReference type="SUPFAM" id="SSF81653">
    <property type="entry name" value="Calcium ATPase, transduction domain A"/>
    <property type="match status" value="1"/>
</dbReference>
<protein>
    <recommendedName>
        <fullName evidence="12">Cation-transporting ATPase</fullName>
        <ecNumber evidence="12">7.2.2.-</ecNumber>
    </recommendedName>
</protein>